<gene>
    <name evidence="2" type="ORF">HF999_01755</name>
</gene>
<feature type="chain" id="PRO_5032588053" description="Secreted protein" evidence="1">
    <location>
        <begin position="34"/>
        <end position="126"/>
    </location>
</feature>
<keyword evidence="1" id="KW-0732">Signal</keyword>
<organism evidence="2 3">
    <name type="scientific">Tsukamurella spumae</name>
    <dbReference type="NCBI Taxonomy" id="44753"/>
    <lineage>
        <taxon>Bacteria</taxon>
        <taxon>Bacillati</taxon>
        <taxon>Actinomycetota</taxon>
        <taxon>Actinomycetes</taxon>
        <taxon>Mycobacteriales</taxon>
        <taxon>Tsukamurellaceae</taxon>
        <taxon>Tsukamurella</taxon>
    </lineage>
</organism>
<evidence type="ECO:0000313" key="2">
    <source>
        <dbReference type="EMBL" id="NKY17103.1"/>
    </source>
</evidence>
<evidence type="ECO:0000256" key="1">
    <source>
        <dbReference type="SAM" id="SignalP"/>
    </source>
</evidence>
<accession>A0A846WVQ8</accession>
<protein>
    <recommendedName>
        <fullName evidence="4">Secreted protein</fullName>
    </recommendedName>
</protein>
<dbReference type="EMBL" id="JAAXOQ010000002">
    <property type="protein sequence ID" value="NKY17103.1"/>
    <property type="molecule type" value="Genomic_DNA"/>
</dbReference>
<evidence type="ECO:0008006" key="4">
    <source>
        <dbReference type="Google" id="ProtNLM"/>
    </source>
</evidence>
<name>A0A846WVQ8_9ACTN</name>
<dbReference type="RefSeq" id="WP_168544224.1">
    <property type="nucleotide sequence ID" value="NZ_BAAAKS010000025.1"/>
</dbReference>
<dbReference type="Proteomes" id="UP000582646">
    <property type="component" value="Unassembled WGS sequence"/>
</dbReference>
<proteinExistence type="predicted"/>
<reference evidence="2 3" key="1">
    <citation type="submission" date="2020-04" db="EMBL/GenBank/DDBJ databases">
        <title>MicrobeNet Type strains.</title>
        <authorList>
            <person name="Nicholson A.C."/>
        </authorList>
    </citation>
    <scope>NUCLEOTIDE SEQUENCE [LARGE SCALE GENOMIC DNA]</scope>
    <source>
        <strain evidence="2 3">DSM 44113</strain>
    </source>
</reference>
<keyword evidence="3" id="KW-1185">Reference proteome</keyword>
<sequence length="126" mass="13324">MQNWTIRTSRVAAAAATAALVVPALVPLGAAGADPSQPECRMFETRPGYECRSGKWERDFTPPHPGKSCSIGETAPPLQRLTCSGGVWTVKPADPNGERCTAVGAQRVAPGGLQTCTHGPYGFTWE</sequence>
<feature type="signal peptide" evidence="1">
    <location>
        <begin position="1"/>
        <end position="33"/>
    </location>
</feature>
<dbReference type="AlphaFoldDB" id="A0A846WVQ8"/>
<evidence type="ECO:0000313" key="3">
    <source>
        <dbReference type="Proteomes" id="UP000582646"/>
    </source>
</evidence>
<comment type="caution">
    <text evidence="2">The sequence shown here is derived from an EMBL/GenBank/DDBJ whole genome shotgun (WGS) entry which is preliminary data.</text>
</comment>